<dbReference type="RefSeq" id="WP_092505995.1">
    <property type="nucleotide sequence ID" value="NZ_FOEH01000007.1"/>
</dbReference>
<organism evidence="1 2">
    <name type="scientific">Virgibacillus subterraneus</name>
    <dbReference type="NCBI Taxonomy" id="621109"/>
    <lineage>
        <taxon>Bacteria</taxon>
        <taxon>Bacillati</taxon>
        <taxon>Bacillota</taxon>
        <taxon>Bacilli</taxon>
        <taxon>Bacillales</taxon>
        <taxon>Bacillaceae</taxon>
        <taxon>Virgibacillus</taxon>
    </lineage>
</organism>
<name>A0A1H9JQ71_9BACI</name>
<reference evidence="1 2" key="1">
    <citation type="submission" date="2016-10" db="EMBL/GenBank/DDBJ databases">
        <authorList>
            <person name="Varghese N."/>
            <person name="Submissions S."/>
        </authorList>
    </citation>
    <scope>NUCLEOTIDE SEQUENCE [LARGE SCALE GENOMIC DNA]</scope>
    <source>
        <strain evidence="1 2">CGMCC 1.7734</strain>
    </source>
</reference>
<gene>
    <name evidence="1" type="ORF">SAMN05216232_3583</name>
</gene>
<dbReference type="EMBL" id="FOEH01000007">
    <property type="protein sequence ID" value="SEQ88913.1"/>
    <property type="molecule type" value="Genomic_DNA"/>
</dbReference>
<sequence length="153" mass="17515">MKNLLLFLITLLGLSIIVIGCTSNDAKNSVENYYTALVNENFDEAFNQLLIFDEHYDKETTLSESEAKERFTEKISYLEEKGYQLNDFEIQDVRTDDGGPPLVESVLTIEVNGDEKKVKELIQVTEDGLFIDLSEEDKYAHYRDGKMSISIKD</sequence>
<evidence type="ECO:0000313" key="1">
    <source>
        <dbReference type="EMBL" id="SEQ88913.1"/>
    </source>
</evidence>
<evidence type="ECO:0000313" key="2">
    <source>
        <dbReference type="Proteomes" id="UP000198733"/>
    </source>
</evidence>
<protein>
    <submittedName>
        <fullName evidence="1">Uncharacterized protein</fullName>
    </submittedName>
</protein>
<dbReference type="Proteomes" id="UP000198733">
    <property type="component" value="Unassembled WGS sequence"/>
</dbReference>
<comment type="caution">
    <text evidence="1">The sequence shown here is derived from an EMBL/GenBank/DDBJ whole genome shotgun (WGS) entry which is preliminary data.</text>
</comment>
<keyword evidence="2" id="KW-1185">Reference proteome</keyword>
<dbReference type="PROSITE" id="PS51257">
    <property type="entry name" value="PROKAR_LIPOPROTEIN"/>
    <property type="match status" value="1"/>
</dbReference>
<proteinExistence type="predicted"/>
<accession>A0A1H9JQ71</accession>